<name>A0ABX3CC59_9NEIS</name>
<keyword evidence="2" id="KW-1185">Reference proteome</keyword>
<dbReference type="EMBL" id="MKCT01000023">
    <property type="protein sequence ID" value="OHX19879.1"/>
    <property type="molecule type" value="Genomic_DNA"/>
</dbReference>
<dbReference type="Proteomes" id="UP000180280">
    <property type="component" value="Unassembled WGS sequence"/>
</dbReference>
<organism evidence="1 2">
    <name type="scientific">Chromobacterium sphagni</name>
    <dbReference type="NCBI Taxonomy" id="1903179"/>
    <lineage>
        <taxon>Bacteria</taxon>
        <taxon>Pseudomonadati</taxon>
        <taxon>Pseudomonadota</taxon>
        <taxon>Betaproteobacteria</taxon>
        <taxon>Neisseriales</taxon>
        <taxon>Chromobacteriaceae</taxon>
        <taxon>Chromobacterium</taxon>
    </lineage>
</organism>
<proteinExistence type="predicted"/>
<sequence>MHSQLRQYQRVAHTVAGHLDSSDFQRFGVNAQVCLAPLPTIFGAVLFAFPLAFAEKRDAGAIDASWLVWQNDCQRC</sequence>
<evidence type="ECO:0000313" key="1">
    <source>
        <dbReference type="EMBL" id="OHX19879.1"/>
    </source>
</evidence>
<reference evidence="1 2" key="1">
    <citation type="submission" date="2016-09" db="EMBL/GenBank/DDBJ databases">
        <title>Chromobacterium muskegensis sp. nov., an insecticidal bacterium isolated from Sphagnum bogs.</title>
        <authorList>
            <person name="Sparks M.E."/>
            <person name="Blackburn M.B."/>
            <person name="Gundersen-Rindal D.E."/>
            <person name="Mitchell A."/>
            <person name="Farrar R."/>
            <person name="Kuhar D."/>
        </authorList>
    </citation>
    <scope>NUCLEOTIDE SEQUENCE [LARGE SCALE GENOMIC DNA]</scope>
    <source>
        <strain evidence="1 2">14B-1</strain>
    </source>
</reference>
<gene>
    <name evidence="1" type="ORF">BI344_16195</name>
</gene>
<comment type="caution">
    <text evidence="1">The sequence shown here is derived from an EMBL/GenBank/DDBJ whole genome shotgun (WGS) entry which is preliminary data.</text>
</comment>
<accession>A0ABX3CC59</accession>
<protein>
    <submittedName>
        <fullName evidence="1">Uncharacterized protein</fullName>
    </submittedName>
</protein>
<evidence type="ECO:0000313" key="2">
    <source>
        <dbReference type="Proteomes" id="UP000180280"/>
    </source>
</evidence>